<organism evidence="2 3">
    <name type="scientific">Erysipelothrix piscisicarius</name>
    <dbReference type="NCBI Taxonomy" id="2485784"/>
    <lineage>
        <taxon>Bacteria</taxon>
        <taxon>Bacillati</taxon>
        <taxon>Bacillota</taxon>
        <taxon>Erysipelotrichia</taxon>
        <taxon>Erysipelotrichales</taxon>
        <taxon>Erysipelotrichaceae</taxon>
        <taxon>Erysipelothrix</taxon>
    </lineage>
</organism>
<dbReference type="KEGG" id="eri:EEI45_02930"/>
<gene>
    <name evidence="2" type="ORF">EEI45_02930</name>
</gene>
<proteinExistence type="predicted"/>
<evidence type="ECO:0008006" key="4">
    <source>
        <dbReference type="Google" id="ProtNLM"/>
    </source>
</evidence>
<protein>
    <recommendedName>
        <fullName evidence="4">Lipoprotein</fullName>
    </recommendedName>
</protein>
<keyword evidence="1" id="KW-0732">Signal</keyword>
<evidence type="ECO:0000256" key="1">
    <source>
        <dbReference type="SAM" id="SignalP"/>
    </source>
</evidence>
<dbReference type="EMBL" id="CP034234">
    <property type="protein sequence ID" value="AZK43874.1"/>
    <property type="molecule type" value="Genomic_DNA"/>
</dbReference>
<name>A0A3S8RLQ1_9FIRM</name>
<feature type="signal peptide" evidence="1">
    <location>
        <begin position="1"/>
        <end position="25"/>
    </location>
</feature>
<feature type="chain" id="PRO_5039388938" description="Lipoprotein" evidence="1">
    <location>
        <begin position="26"/>
        <end position="169"/>
    </location>
</feature>
<dbReference type="RefSeq" id="WP_125164084.1">
    <property type="nucleotide sequence ID" value="NZ_CP034234.1"/>
</dbReference>
<evidence type="ECO:0000313" key="3">
    <source>
        <dbReference type="Proteomes" id="UP000278804"/>
    </source>
</evidence>
<dbReference type="Proteomes" id="UP000278804">
    <property type="component" value="Chromosome"/>
</dbReference>
<dbReference type="AlphaFoldDB" id="A0A3S8RLQ1"/>
<sequence>MLMKRRVLIFSLLITLILVGCTHQEEPTLSLNEEVLKEIRNSSFIFNDNYKDPVIKSYSDRYTQYYLSLGDHNNATIYQVVMDSEEDEILEIVKSEEVPLIEKPGFGYYFEAEYNDTSYESDFIYLDFDRHFLRVCILESNPSDYPATDIHAYGQNFYLEPTALDFLDQ</sequence>
<evidence type="ECO:0000313" key="2">
    <source>
        <dbReference type="EMBL" id="AZK43874.1"/>
    </source>
</evidence>
<keyword evidence="3" id="KW-1185">Reference proteome</keyword>
<accession>A0A3S8RLQ1</accession>
<dbReference type="PROSITE" id="PS51257">
    <property type="entry name" value="PROKAR_LIPOPROTEIN"/>
    <property type="match status" value="1"/>
</dbReference>
<reference evidence="2 3" key="1">
    <citation type="journal article" date="2020" name="Int. J. Syst. Evol. Microbiol.">
        <title>Description of Erysipelothrix piscisicarius sp. nov., an emergent fish pathogen, and assessment of virulence using a tiger barb (Puntigrus tetrazona) infection model.</title>
        <authorList>
            <person name="Pomaranski E.K."/>
            <person name="Griffin M.J."/>
            <person name="Camus A.C."/>
            <person name="Armwood A.R."/>
            <person name="Shelley J."/>
            <person name="Waldbieser G.C."/>
            <person name="LaFrentz B.R."/>
            <person name="Garcia J.C."/>
            <person name="Yanong R."/>
            <person name="Soto E."/>
        </authorList>
    </citation>
    <scope>NUCLEOTIDE SEQUENCE [LARGE SCALE GENOMIC DNA]</scope>
    <source>
        <strain evidence="2 3">15TAL0474</strain>
    </source>
</reference>